<accession>A0A6C0BPA7</accession>
<dbReference type="AlphaFoldDB" id="A0A6C0BPA7"/>
<proteinExistence type="predicted"/>
<dbReference type="EMBL" id="MN739211">
    <property type="protein sequence ID" value="QHS93890.1"/>
    <property type="molecule type" value="Genomic_DNA"/>
</dbReference>
<sequence length="228" mass="24515">MSSLTDCKSAHFQTVTACQIRAGQFLTSDGKEVGTFTVEGTTGQSVAVGPGDTLQFESDTLDINVQPGSAKVIINQAAGPFIIRGGLSESDFYNAGDARWYTFSATSTSISDTINTALAPLPESDTPEGIGHLTVPFPLTKVTIVGSISYFGTPEVYDRILVRVFDKQYLPLSDIVEYKFDSTPVGQPRSFMFTVPLSTPLPAVTPFYVGFQQGPTGASWTYVIHVYA</sequence>
<organism evidence="1">
    <name type="scientific">viral metagenome</name>
    <dbReference type="NCBI Taxonomy" id="1070528"/>
    <lineage>
        <taxon>unclassified sequences</taxon>
        <taxon>metagenomes</taxon>
        <taxon>organismal metagenomes</taxon>
    </lineage>
</organism>
<evidence type="ECO:0000313" key="1">
    <source>
        <dbReference type="EMBL" id="QHS93890.1"/>
    </source>
</evidence>
<name>A0A6C0BPA7_9ZZZZ</name>
<reference evidence="1" key="1">
    <citation type="journal article" date="2020" name="Nature">
        <title>Giant virus diversity and host interactions through global metagenomics.</title>
        <authorList>
            <person name="Schulz F."/>
            <person name="Roux S."/>
            <person name="Paez-Espino D."/>
            <person name="Jungbluth S."/>
            <person name="Walsh D.A."/>
            <person name="Denef V.J."/>
            <person name="McMahon K.D."/>
            <person name="Konstantinidis K.T."/>
            <person name="Eloe-Fadrosh E.A."/>
            <person name="Kyrpides N.C."/>
            <person name="Woyke T."/>
        </authorList>
    </citation>
    <scope>NUCLEOTIDE SEQUENCE</scope>
    <source>
        <strain evidence="1">GVMAG-M-3300018080-19</strain>
    </source>
</reference>
<protein>
    <submittedName>
        <fullName evidence="1">Uncharacterized protein</fullName>
    </submittedName>
</protein>